<name>A0A834HYA4_RHYFE</name>
<evidence type="ECO:0000313" key="4">
    <source>
        <dbReference type="EMBL" id="KAF7269433.1"/>
    </source>
</evidence>
<dbReference type="Pfam" id="PF00023">
    <property type="entry name" value="Ank"/>
    <property type="match status" value="1"/>
</dbReference>
<evidence type="ECO:0008006" key="6">
    <source>
        <dbReference type="Google" id="ProtNLM"/>
    </source>
</evidence>
<feature type="repeat" description="ANK" evidence="3">
    <location>
        <begin position="61"/>
        <end position="93"/>
    </location>
</feature>
<dbReference type="InterPro" id="IPR002110">
    <property type="entry name" value="Ankyrin_rpt"/>
</dbReference>
<dbReference type="EMBL" id="JAACXV010014226">
    <property type="protein sequence ID" value="KAF7269433.1"/>
    <property type="molecule type" value="Genomic_DNA"/>
</dbReference>
<organism evidence="4 5">
    <name type="scientific">Rhynchophorus ferrugineus</name>
    <name type="common">Red palm weevil</name>
    <name type="synonym">Curculio ferrugineus</name>
    <dbReference type="NCBI Taxonomy" id="354439"/>
    <lineage>
        <taxon>Eukaryota</taxon>
        <taxon>Metazoa</taxon>
        <taxon>Ecdysozoa</taxon>
        <taxon>Arthropoda</taxon>
        <taxon>Hexapoda</taxon>
        <taxon>Insecta</taxon>
        <taxon>Pterygota</taxon>
        <taxon>Neoptera</taxon>
        <taxon>Endopterygota</taxon>
        <taxon>Coleoptera</taxon>
        <taxon>Polyphaga</taxon>
        <taxon>Cucujiformia</taxon>
        <taxon>Curculionidae</taxon>
        <taxon>Dryophthorinae</taxon>
        <taxon>Rhynchophorus</taxon>
    </lineage>
</organism>
<dbReference type="Proteomes" id="UP000625711">
    <property type="component" value="Unassembled WGS sequence"/>
</dbReference>
<feature type="repeat" description="ANK" evidence="3">
    <location>
        <begin position="127"/>
        <end position="149"/>
    </location>
</feature>
<reference evidence="4" key="1">
    <citation type="submission" date="2020-08" db="EMBL/GenBank/DDBJ databases">
        <title>Genome sequencing and assembly of the red palm weevil Rhynchophorus ferrugineus.</title>
        <authorList>
            <person name="Dias G.B."/>
            <person name="Bergman C.M."/>
            <person name="Manee M."/>
        </authorList>
    </citation>
    <scope>NUCLEOTIDE SEQUENCE</scope>
    <source>
        <strain evidence="4">AA-2017</strain>
        <tissue evidence="4">Whole larva</tissue>
    </source>
</reference>
<dbReference type="OrthoDB" id="19174at2759"/>
<evidence type="ECO:0000313" key="5">
    <source>
        <dbReference type="Proteomes" id="UP000625711"/>
    </source>
</evidence>
<gene>
    <name evidence="4" type="ORF">GWI33_017537</name>
</gene>
<evidence type="ECO:0000256" key="1">
    <source>
        <dbReference type="ARBA" id="ARBA00022737"/>
    </source>
</evidence>
<dbReference type="PROSITE" id="PS50297">
    <property type="entry name" value="ANK_REP_REGION"/>
    <property type="match status" value="1"/>
</dbReference>
<dbReference type="PANTHER" id="PTHR24198">
    <property type="entry name" value="ANKYRIN REPEAT AND PROTEIN KINASE DOMAIN-CONTAINING PROTEIN"/>
    <property type="match status" value="1"/>
</dbReference>
<comment type="caution">
    <text evidence="4">The sequence shown here is derived from an EMBL/GenBank/DDBJ whole genome shotgun (WGS) entry which is preliminary data.</text>
</comment>
<dbReference type="Gene3D" id="1.25.40.20">
    <property type="entry name" value="Ankyrin repeat-containing domain"/>
    <property type="match status" value="2"/>
</dbReference>
<dbReference type="AlphaFoldDB" id="A0A834HYA4"/>
<protein>
    <recommendedName>
        <fullName evidence="6">Ankyrin repeat domain-containing protein 49</fullName>
    </recommendedName>
</protein>
<evidence type="ECO:0000256" key="3">
    <source>
        <dbReference type="PROSITE-ProRule" id="PRU00023"/>
    </source>
</evidence>
<dbReference type="PANTHER" id="PTHR24198:SF194">
    <property type="entry name" value="INVERSIN-A"/>
    <property type="match status" value="1"/>
</dbReference>
<keyword evidence="2 3" id="KW-0040">ANK repeat</keyword>
<evidence type="ECO:0000256" key="2">
    <source>
        <dbReference type="ARBA" id="ARBA00023043"/>
    </source>
</evidence>
<proteinExistence type="predicted"/>
<dbReference type="Pfam" id="PF12796">
    <property type="entry name" value="Ank_2"/>
    <property type="match status" value="1"/>
</dbReference>
<keyword evidence="1" id="KW-0677">Repeat</keyword>
<accession>A0A834HYA4</accession>
<dbReference type="PROSITE" id="PS50088">
    <property type="entry name" value="ANK_REPEAT"/>
    <property type="match status" value="2"/>
</dbReference>
<dbReference type="SUPFAM" id="SSF48403">
    <property type="entry name" value="Ankyrin repeat"/>
    <property type="match status" value="1"/>
</dbReference>
<sequence>MSDSRFLVSGWDDDLNDVDTSRNPKEKNENAILKAAENGDLDTVKAVLEEDITLINTVDKDKYTPLHRACYGNHLHVVQYLVEKGADISAKTEMQWEPLHSCCQWNSVECAAYLIQCGANVNAPSEGGQTPLHIAAAHGVCYNTVQLLLMHPYINANLKNNSGETAADIARRSSQYYNIFNIVDPLLDYKNIRLLEKTKKA</sequence>
<dbReference type="InterPro" id="IPR036770">
    <property type="entry name" value="Ankyrin_rpt-contain_sf"/>
</dbReference>
<keyword evidence="5" id="KW-1185">Reference proteome</keyword>
<dbReference type="SMART" id="SM00248">
    <property type="entry name" value="ANK"/>
    <property type="match status" value="4"/>
</dbReference>